<dbReference type="RefSeq" id="WP_231915085.1">
    <property type="nucleotide sequence ID" value="NZ_CP096563.1"/>
</dbReference>
<dbReference type="AlphaFoldDB" id="A0AB38R862"/>
<protein>
    <submittedName>
        <fullName evidence="1">Glycoside hydrolase family 71 protein</fullName>
    </submittedName>
</protein>
<gene>
    <name evidence="1" type="ORF">M0639_20835</name>
</gene>
<keyword evidence="2" id="KW-1185">Reference proteome</keyword>
<dbReference type="EMBL" id="CP096563">
    <property type="protein sequence ID" value="UPU41468.1"/>
    <property type="molecule type" value="Genomic_DNA"/>
</dbReference>
<dbReference type="Proteomes" id="UP000831484">
    <property type="component" value="Chromosome"/>
</dbReference>
<dbReference type="CDD" id="cd11577">
    <property type="entry name" value="GH71"/>
    <property type="match status" value="1"/>
</dbReference>
<name>A0AB38R862_RHOSG</name>
<dbReference type="Pfam" id="PF03659">
    <property type="entry name" value="Glyco_hydro_71"/>
    <property type="match status" value="1"/>
</dbReference>
<organism evidence="1 2">
    <name type="scientific">Rhodococcus qingshengii JCM 15477</name>
    <dbReference type="NCBI Taxonomy" id="1303681"/>
    <lineage>
        <taxon>Bacteria</taxon>
        <taxon>Bacillati</taxon>
        <taxon>Actinomycetota</taxon>
        <taxon>Actinomycetes</taxon>
        <taxon>Mycobacteriales</taxon>
        <taxon>Nocardiaceae</taxon>
        <taxon>Rhodococcus</taxon>
        <taxon>Rhodococcus erythropolis group</taxon>
    </lineage>
</organism>
<dbReference type="GO" id="GO:0051118">
    <property type="term" value="F:glucan endo-1,3-alpha-glucosidase activity"/>
    <property type="evidence" value="ECO:0007669"/>
    <property type="project" value="InterPro"/>
</dbReference>
<accession>A0AB38R862</accession>
<evidence type="ECO:0000313" key="2">
    <source>
        <dbReference type="Proteomes" id="UP000831484"/>
    </source>
</evidence>
<proteinExistence type="predicted"/>
<keyword evidence="1" id="KW-0378">Hydrolase</keyword>
<sequence length="461" mass="49967">MSSHPAVELPDNGQSTGKMVFAHYFPPYPLSIDNLPSGEDYYATQYLNPNGERGSYAAFGGFLRDRPQPRPVSADPQWRQRDLEDEVRQAIDAGISGFSVDILTKSSNPLWSSSVPSQLLAASAAVDPAFEIMLMPDMNGELGTLDPANLAGELSRYASSPSVFRLTDNRVVISPFLAEKHDPAWWSQFLEIMKARYGIEVAFVPLFLNSTTNMDSFASISYGMSTWGGRNPSFNPVTDTGIGSPLDQVNRAHALGKIWMQSVSFQDARPSQSVFDEAQNTGNLRNTWQIARESDSEWVQLISWNDYSEGTAFAPSEGHGRALLDLNAYFVDWFKTGTAPAIARDIAYVTYRNQLSSAQPALPSVSPMILRAGSSPVRDTIEVLTFLVEGAEVKVTVGGTTTTCSADTGMDICTVPSAVGAVSVSVVRNGAEVASAKAHSDVVSTPAVQNMEYLVDSSFGR</sequence>
<reference evidence="2" key="1">
    <citation type="journal article" date="2022" name="Environ. Microbiol.">
        <title>Functional analysis, diversity, and distribution of carbendazim hydrolases MheI and CbmA, responsible for the initial step in carbendazim degradation.</title>
        <authorList>
            <person name="Zhang M."/>
            <person name="Bai X."/>
            <person name="Li Q."/>
            <person name="Zhang L."/>
            <person name="Zhu Q."/>
            <person name="Gao S."/>
            <person name="Ke Z."/>
            <person name="Jiang M."/>
            <person name="Hu J."/>
            <person name="Qiu J."/>
            <person name="Hong Q."/>
        </authorList>
    </citation>
    <scope>NUCLEOTIDE SEQUENCE [LARGE SCALE GENOMIC DNA]</scope>
    <source>
        <strain evidence="2">djl-6</strain>
    </source>
</reference>
<dbReference type="Gene3D" id="3.20.20.80">
    <property type="entry name" value="Glycosidases"/>
    <property type="match status" value="1"/>
</dbReference>
<dbReference type="InterPro" id="IPR005197">
    <property type="entry name" value="Glyco_hydro_71"/>
</dbReference>
<evidence type="ECO:0000313" key="1">
    <source>
        <dbReference type="EMBL" id="UPU41468.1"/>
    </source>
</evidence>